<keyword evidence="10" id="KW-1185">Reference proteome</keyword>
<dbReference type="EMBL" id="SHKY01000001">
    <property type="protein sequence ID" value="RZU54309.1"/>
    <property type="molecule type" value="Genomic_DNA"/>
</dbReference>
<evidence type="ECO:0000256" key="3">
    <source>
        <dbReference type="ARBA" id="ARBA00022692"/>
    </source>
</evidence>
<dbReference type="AlphaFoldDB" id="A0A4Q7ZUP9"/>
<dbReference type="SMART" id="SM00014">
    <property type="entry name" value="acidPPc"/>
    <property type="match status" value="1"/>
</dbReference>
<evidence type="ECO:0000313" key="9">
    <source>
        <dbReference type="EMBL" id="RZU54309.1"/>
    </source>
</evidence>
<dbReference type="GO" id="GO:0005886">
    <property type="term" value="C:plasma membrane"/>
    <property type="evidence" value="ECO:0007669"/>
    <property type="project" value="UniProtKB-SubCell"/>
</dbReference>
<evidence type="ECO:0000259" key="8">
    <source>
        <dbReference type="SMART" id="SM00014"/>
    </source>
</evidence>
<feature type="transmembrane region" description="Helical" evidence="7">
    <location>
        <begin position="57"/>
        <end position="76"/>
    </location>
</feature>
<dbReference type="Gene3D" id="1.20.144.10">
    <property type="entry name" value="Phosphatidic acid phosphatase type 2/haloperoxidase"/>
    <property type="match status" value="1"/>
</dbReference>
<evidence type="ECO:0000256" key="7">
    <source>
        <dbReference type="SAM" id="Phobius"/>
    </source>
</evidence>
<dbReference type="SUPFAM" id="SSF48317">
    <property type="entry name" value="Acid phosphatase/Vanadium-dependent haloperoxidase"/>
    <property type="match status" value="1"/>
</dbReference>
<feature type="domain" description="Phosphatidic acid phosphatase type 2/haloperoxidase" evidence="8">
    <location>
        <begin position="84"/>
        <end position="197"/>
    </location>
</feature>
<keyword evidence="5 7" id="KW-1133">Transmembrane helix</keyword>
<sequence>MFVLFVGATGVALLAPGGLGEAQPQVVTKGASAELYRTAVASAAQAPGWLEVAGRHGAVAGLAGLALMLACTGWTGWRRRGPAAAGTVLVGVAAVVAYVGSEAVKLVVDEQRPCRVWGPLSTWDACPPVGDWSFPSNHATVAGAFAAGLVVLAPRWAGLTAPLAVLVAGGRVVTGVHYPHDVLAGLLWGASVTTAALVAGAPAAHGLLTAVRHRLVRSAGEFRPGER</sequence>
<evidence type="ECO:0000256" key="4">
    <source>
        <dbReference type="ARBA" id="ARBA00022801"/>
    </source>
</evidence>
<keyword evidence="4" id="KW-0378">Hydrolase</keyword>
<evidence type="ECO:0000256" key="2">
    <source>
        <dbReference type="ARBA" id="ARBA00022475"/>
    </source>
</evidence>
<dbReference type="GO" id="GO:0016787">
    <property type="term" value="F:hydrolase activity"/>
    <property type="evidence" value="ECO:0007669"/>
    <property type="project" value="UniProtKB-KW"/>
</dbReference>
<keyword evidence="6 7" id="KW-0472">Membrane</keyword>
<evidence type="ECO:0000256" key="6">
    <source>
        <dbReference type="ARBA" id="ARBA00023136"/>
    </source>
</evidence>
<evidence type="ECO:0000256" key="1">
    <source>
        <dbReference type="ARBA" id="ARBA00004651"/>
    </source>
</evidence>
<dbReference type="PANTHER" id="PTHR14969:SF62">
    <property type="entry name" value="DECAPRENYLPHOSPHORYL-5-PHOSPHORIBOSE PHOSPHATASE RV3807C-RELATED"/>
    <property type="match status" value="1"/>
</dbReference>
<dbReference type="InterPro" id="IPR036938">
    <property type="entry name" value="PAP2/HPO_sf"/>
</dbReference>
<dbReference type="Proteomes" id="UP000292564">
    <property type="component" value="Unassembled WGS sequence"/>
</dbReference>
<comment type="caution">
    <text evidence="9">The sequence shown here is derived from an EMBL/GenBank/DDBJ whole genome shotgun (WGS) entry which is preliminary data.</text>
</comment>
<evidence type="ECO:0000256" key="5">
    <source>
        <dbReference type="ARBA" id="ARBA00022989"/>
    </source>
</evidence>
<name>A0A4Q7ZUP9_9ACTN</name>
<feature type="transmembrane region" description="Helical" evidence="7">
    <location>
        <begin position="83"/>
        <end position="100"/>
    </location>
</feature>
<reference evidence="9 10" key="1">
    <citation type="submission" date="2019-02" db="EMBL/GenBank/DDBJ databases">
        <title>Sequencing the genomes of 1000 actinobacteria strains.</title>
        <authorList>
            <person name="Klenk H.-P."/>
        </authorList>
    </citation>
    <scope>NUCLEOTIDE SEQUENCE [LARGE SCALE GENOMIC DNA]</scope>
    <source>
        <strain evidence="9 10">DSM 45162</strain>
    </source>
</reference>
<dbReference type="PANTHER" id="PTHR14969">
    <property type="entry name" value="SPHINGOSINE-1-PHOSPHATE PHOSPHOHYDROLASE"/>
    <property type="match status" value="1"/>
</dbReference>
<dbReference type="Pfam" id="PF01569">
    <property type="entry name" value="PAP2"/>
    <property type="match status" value="1"/>
</dbReference>
<organism evidence="9 10">
    <name type="scientific">Krasilnikovia cinnamomea</name>
    <dbReference type="NCBI Taxonomy" id="349313"/>
    <lineage>
        <taxon>Bacteria</taxon>
        <taxon>Bacillati</taxon>
        <taxon>Actinomycetota</taxon>
        <taxon>Actinomycetes</taxon>
        <taxon>Micromonosporales</taxon>
        <taxon>Micromonosporaceae</taxon>
        <taxon>Krasilnikovia</taxon>
    </lineage>
</organism>
<keyword evidence="3 7" id="KW-0812">Transmembrane</keyword>
<dbReference type="InterPro" id="IPR000326">
    <property type="entry name" value="PAP2/HPO"/>
</dbReference>
<accession>A0A4Q7ZUP9</accession>
<feature type="transmembrane region" description="Helical" evidence="7">
    <location>
        <begin position="186"/>
        <end position="208"/>
    </location>
</feature>
<protein>
    <submittedName>
        <fullName evidence="9">Undecaprenyl-diphosphatase</fullName>
    </submittedName>
</protein>
<gene>
    <name evidence="9" type="ORF">EV385_6260</name>
</gene>
<keyword evidence="2" id="KW-1003">Cell membrane</keyword>
<evidence type="ECO:0000313" key="10">
    <source>
        <dbReference type="Proteomes" id="UP000292564"/>
    </source>
</evidence>
<proteinExistence type="predicted"/>
<comment type="subcellular location">
    <subcellularLocation>
        <location evidence="1">Cell membrane</location>
        <topology evidence="1">Multi-pass membrane protein</topology>
    </subcellularLocation>
</comment>